<evidence type="ECO:0000256" key="8">
    <source>
        <dbReference type="ARBA" id="ARBA00022989"/>
    </source>
</evidence>
<evidence type="ECO:0000259" key="12">
    <source>
        <dbReference type="PROSITE" id="PS50109"/>
    </source>
</evidence>
<reference evidence="14" key="1">
    <citation type="journal article" date="2015" name="Genome Announc.">
        <title>Draft Genome Sequence of Bacteroidales Strain TBC1, a Novel Isolate from a Methanogenic Wastewater Treatment System.</title>
        <authorList>
            <person name="Tourlousse D.M."/>
            <person name="Matsuura N."/>
            <person name="Sun L."/>
            <person name="Toyonaga M."/>
            <person name="Kuroda K."/>
            <person name="Ohashi A."/>
            <person name="Cruz R."/>
            <person name="Yamaguchi T."/>
            <person name="Sekiguchi Y."/>
        </authorList>
    </citation>
    <scope>NUCLEOTIDE SEQUENCE [LARGE SCALE GENOMIC DNA]</scope>
    <source>
        <strain evidence="14">TBC1</strain>
    </source>
</reference>
<keyword evidence="5" id="KW-0808">Transferase</keyword>
<feature type="domain" description="HAMP" evidence="13">
    <location>
        <begin position="179"/>
        <end position="232"/>
    </location>
</feature>
<comment type="subcellular location">
    <subcellularLocation>
        <location evidence="2">Membrane</location>
    </subcellularLocation>
</comment>
<accession>A0A0S7C2B4</accession>
<dbReference type="InterPro" id="IPR050428">
    <property type="entry name" value="TCS_sensor_his_kinase"/>
</dbReference>
<protein>
    <recommendedName>
        <fullName evidence="3">histidine kinase</fullName>
        <ecNumber evidence="3">2.7.13.3</ecNumber>
    </recommendedName>
</protein>
<dbReference type="SUPFAM" id="SSF158472">
    <property type="entry name" value="HAMP domain-like"/>
    <property type="match status" value="1"/>
</dbReference>
<gene>
    <name evidence="14" type="ORF">TBC1_111003</name>
</gene>
<evidence type="ECO:0000256" key="10">
    <source>
        <dbReference type="ARBA" id="ARBA00023136"/>
    </source>
</evidence>
<dbReference type="PANTHER" id="PTHR45436:SF5">
    <property type="entry name" value="SENSOR HISTIDINE KINASE TRCS"/>
    <property type="match status" value="1"/>
</dbReference>
<dbReference type="InterPro" id="IPR036890">
    <property type="entry name" value="HATPase_C_sf"/>
</dbReference>
<dbReference type="Gene3D" id="6.10.340.10">
    <property type="match status" value="1"/>
</dbReference>
<dbReference type="SMART" id="SM00304">
    <property type="entry name" value="HAMP"/>
    <property type="match status" value="1"/>
</dbReference>
<evidence type="ECO:0000256" key="9">
    <source>
        <dbReference type="ARBA" id="ARBA00023012"/>
    </source>
</evidence>
<evidence type="ECO:0000313" key="14">
    <source>
        <dbReference type="EMBL" id="GAP42863.1"/>
    </source>
</evidence>
<dbReference type="EMBL" id="DF968182">
    <property type="protein sequence ID" value="GAP42863.1"/>
    <property type="molecule type" value="Genomic_DNA"/>
</dbReference>
<dbReference type="GO" id="GO:0005886">
    <property type="term" value="C:plasma membrane"/>
    <property type="evidence" value="ECO:0007669"/>
    <property type="project" value="TreeGrafter"/>
</dbReference>
<keyword evidence="10 11" id="KW-0472">Membrane</keyword>
<dbReference type="GO" id="GO:0000155">
    <property type="term" value="F:phosphorelay sensor kinase activity"/>
    <property type="evidence" value="ECO:0007669"/>
    <property type="project" value="InterPro"/>
</dbReference>
<evidence type="ECO:0000256" key="5">
    <source>
        <dbReference type="ARBA" id="ARBA00022679"/>
    </source>
</evidence>
<proteinExistence type="predicted"/>
<dbReference type="Pfam" id="PF00512">
    <property type="entry name" value="HisKA"/>
    <property type="match status" value="1"/>
</dbReference>
<dbReference type="FunFam" id="1.10.287.130:FF:000001">
    <property type="entry name" value="Two-component sensor histidine kinase"/>
    <property type="match status" value="1"/>
</dbReference>
<dbReference type="Gene3D" id="3.30.565.10">
    <property type="entry name" value="Histidine kinase-like ATPase, C-terminal domain"/>
    <property type="match status" value="1"/>
</dbReference>
<keyword evidence="7 14" id="KW-0418">Kinase</keyword>
<organism evidence="14">
    <name type="scientific">Lentimicrobium saccharophilum</name>
    <dbReference type="NCBI Taxonomy" id="1678841"/>
    <lineage>
        <taxon>Bacteria</taxon>
        <taxon>Pseudomonadati</taxon>
        <taxon>Bacteroidota</taxon>
        <taxon>Bacteroidia</taxon>
        <taxon>Bacteroidales</taxon>
        <taxon>Lentimicrobiaceae</taxon>
        <taxon>Lentimicrobium</taxon>
    </lineage>
</organism>
<dbReference type="SUPFAM" id="SSF47384">
    <property type="entry name" value="Homodimeric domain of signal transducing histidine kinase"/>
    <property type="match status" value="1"/>
</dbReference>
<dbReference type="Gene3D" id="1.10.287.130">
    <property type="match status" value="1"/>
</dbReference>
<feature type="domain" description="Histidine kinase" evidence="12">
    <location>
        <begin position="240"/>
        <end position="457"/>
    </location>
</feature>
<dbReference type="CDD" id="cd00075">
    <property type="entry name" value="HATPase"/>
    <property type="match status" value="1"/>
</dbReference>
<evidence type="ECO:0000259" key="13">
    <source>
        <dbReference type="PROSITE" id="PS50885"/>
    </source>
</evidence>
<keyword evidence="6 11" id="KW-0812">Transmembrane</keyword>
<keyword evidence="15" id="KW-1185">Reference proteome</keyword>
<dbReference type="CDD" id="cd00082">
    <property type="entry name" value="HisKA"/>
    <property type="match status" value="1"/>
</dbReference>
<evidence type="ECO:0000256" key="1">
    <source>
        <dbReference type="ARBA" id="ARBA00000085"/>
    </source>
</evidence>
<dbReference type="Pfam" id="PF00672">
    <property type="entry name" value="HAMP"/>
    <property type="match status" value="1"/>
</dbReference>
<evidence type="ECO:0000256" key="6">
    <source>
        <dbReference type="ARBA" id="ARBA00022692"/>
    </source>
</evidence>
<dbReference type="SUPFAM" id="SSF55874">
    <property type="entry name" value="ATPase domain of HSP90 chaperone/DNA topoisomerase II/histidine kinase"/>
    <property type="match status" value="1"/>
</dbReference>
<comment type="catalytic activity">
    <reaction evidence="1">
        <text>ATP + protein L-histidine = ADP + protein N-phospho-L-histidine.</text>
        <dbReference type="EC" id="2.7.13.3"/>
    </reaction>
</comment>
<evidence type="ECO:0000256" key="11">
    <source>
        <dbReference type="SAM" id="Phobius"/>
    </source>
</evidence>
<dbReference type="InterPro" id="IPR003661">
    <property type="entry name" value="HisK_dim/P_dom"/>
</dbReference>
<dbReference type="EC" id="2.7.13.3" evidence="3"/>
<dbReference type="Pfam" id="PF02518">
    <property type="entry name" value="HATPase_c"/>
    <property type="match status" value="1"/>
</dbReference>
<feature type="transmembrane region" description="Helical" evidence="11">
    <location>
        <begin position="155"/>
        <end position="177"/>
    </location>
</feature>
<evidence type="ECO:0000256" key="4">
    <source>
        <dbReference type="ARBA" id="ARBA00022553"/>
    </source>
</evidence>
<dbReference type="InterPro" id="IPR004358">
    <property type="entry name" value="Sig_transdc_His_kin-like_C"/>
</dbReference>
<evidence type="ECO:0000256" key="7">
    <source>
        <dbReference type="ARBA" id="ARBA00022777"/>
    </source>
</evidence>
<dbReference type="CDD" id="cd06225">
    <property type="entry name" value="HAMP"/>
    <property type="match status" value="1"/>
</dbReference>
<evidence type="ECO:0000313" key="15">
    <source>
        <dbReference type="Proteomes" id="UP000053091"/>
    </source>
</evidence>
<dbReference type="InterPro" id="IPR036097">
    <property type="entry name" value="HisK_dim/P_sf"/>
</dbReference>
<dbReference type="SMART" id="SM00387">
    <property type="entry name" value="HATPase_c"/>
    <property type="match status" value="1"/>
</dbReference>
<dbReference type="InterPro" id="IPR003594">
    <property type="entry name" value="HATPase_dom"/>
</dbReference>
<dbReference type="Proteomes" id="UP000053091">
    <property type="component" value="Unassembled WGS sequence"/>
</dbReference>
<dbReference type="RefSeq" id="WP_062039350.1">
    <property type="nucleotide sequence ID" value="NZ_DF968182.1"/>
</dbReference>
<dbReference type="InterPro" id="IPR005467">
    <property type="entry name" value="His_kinase_dom"/>
</dbReference>
<dbReference type="PRINTS" id="PR00344">
    <property type="entry name" value="BCTRLSENSOR"/>
</dbReference>
<dbReference type="PROSITE" id="PS50885">
    <property type="entry name" value="HAMP"/>
    <property type="match status" value="1"/>
</dbReference>
<keyword evidence="8 11" id="KW-1133">Transmembrane helix</keyword>
<evidence type="ECO:0000256" key="2">
    <source>
        <dbReference type="ARBA" id="ARBA00004370"/>
    </source>
</evidence>
<evidence type="ECO:0000256" key="3">
    <source>
        <dbReference type="ARBA" id="ARBA00012438"/>
    </source>
</evidence>
<dbReference type="STRING" id="1678841.TBC1_111003"/>
<dbReference type="AlphaFoldDB" id="A0A0S7C2B4"/>
<dbReference type="OrthoDB" id="1491460at2"/>
<dbReference type="PROSITE" id="PS50109">
    <property type="entry name" value="HIS_KIN"/>
    <property type="match status" value="1"/>
</dbReference>
<dbReference type="InterPro" id="IPR003660">
    <property type="entry name" value="HAMP_dom"/>
</dbReference>
<name>A0A0S7C2B4_9BACT</name>
<dbReference type="PANTHER" id="PTHR45436">
    <property type="entry name" value="SENSOR HISTIDINE KINASE YKOH"/>
    <property type="match status" value="1"/>
</dbReference>
<sequence length="457" mass="51337">MQIRTRLSLQFALLVGSILIAFSVLIYALSANYRKQEFTERLREKAINTAKLLIDVEEINNDLMRIIDSTNYSTLEDVEVIVFDYFKRSKIYVSGKTEGLEVTEELLAKARTSEEFRFSQGEREAIGLLYTNGLRRFVVFASATDRYGITKLNNLLLVLLIGLLASIGLTIITGLFFSRQALRPISDVISQVSSITASNLEQRVDEGNGSDEIARLAITFNEMLVRIEKAFQIQKSFVSNASHELRTPLASITSQIEVALMKSRNPDEYREVLLSLLDDARSLSSLSNNLLEIARAEQDIHALKRMPVRLDELLLETQSEVELLHPEYHIEILINDNTDEEKEPTVNGNENLLKLIFTNLIDNACKFSSGKPVKAILEYNPDCAVITVQDQGIGISSDEQQRIFEPFYRARNAINHPGHGIGLSLIQKIATLHGGSITIDSTENKGTTVKVFLPYTH</sequence>
<feature type="transmembrane region" description="Helical" evidence="11">
    <location>
        <begin position="12"/>
        <end position="33"/>
    </location>
</feature>
<keyword evidence="4" id="KW-0597">Phosphoprotein</keyword>
<keyword evidence="9" id="KW-0902">Two-component regulatory system</keyword>
<dbReference type="SMART" id="SM00388">
    <property type="entry name" value="HisKA"/>
    <property type="match status" value="1"/>
</dbReference>